<sequence length="109" mass="12095">MKKLLCIALFSMTIMTNAANELLPKNVTGVKIENDISKTIKTENSNTENETIDVLVDCGEQGDQLYSQLMLAGSDHRDARSERRDFVRACRGGTWAWLGVCIGFIGHCD</sequence>
<dbReference type="EMBL" id="JBCGDO010000015">
    <property type="protein sequence ID" value="MEM0543221.1"/>
    <property type="molecule type" value="Genomic_DNA"/>
</dbReference>
<dbReference type="Proteomes" id="UP001460072">
    <property type="component" value="Unassembled WGS sequence"/>
</dbReference>
<evidence type="ECO:0000256" key="1">
    <source>
        <dbReference type="SAM" id="SignalP"/>
    </source>
</evidence>
<accession>A0ABU9N704</accession>
<gene>
    <name evidence="2" type="ORF">WFZ85_11390</name>
</gene>
<keyword evidence="3" id="KW-1185">Reference proteome</keyword>
<protein>
    <submittedName>
        <fullName evidence="2">Uncharacterized protein</fullName>
    </submittedName>
</protein>
<dbReference type="RefSeq" id="WP_342696417.1">
    <property type="nucleotide sequence ID" value="NZ_JBCGDO010000015.1"/>
</dbReference>
<keyword evidence="1" id="KW-0732">Signal</keyword>
<proteinExistence type="predicted"/>
<feature type="signal peptide" evidence="1">
    <location>
        <begin position="1"/>
        <end position="18"/>
    </location>
</feature>
<organism evidence="2 3">
    <name type="scientific">Flavobacterium aureirubrum</name>
    <dbReference type="NCBI Taxonomy" id="3133147"/>
    <lineage>
        <taxon>Bacteria</taxon>
        <taxon>Pseudomonadati</taxon>
        <taxon>Bacteroidota</taxon>
        <taxon>Flavobacteriia</taxon>
        <taxon>Flavobacteriales</taxon>
        <taxon>Flavobacteriaceae</taxon>
        <taxon>Flavobacterium</taxon>
    </lineage>
</organism>
<feature type="chain" id="PRO_5045373959" evidence="1">
    <location>
        <begin position="19"/>
        <end position="109"/>
    </location>
</feature>
<evidence type="ECO:0000313" key="2">
    <source>
        <dbReference type="EMBL" id="MEM0543221.1"/>
    </source>
</evidence>
<evidence type="ECO:0000313" key="3">
    <source>
        <dbReference type="Proteomes" id="UP001460072"/>
    </source>
</evidence>
<name>A0ABU9N704_9FLAO</name>
<reference evidence="2 3" key="1">
    <citation type="submission" date="2024-03" db="EMBL/GenBank/DDBJ databases">
        <title>Two novel species of the genus Flavobacterium exhibiting potentially degradation of complex polysaccharides.</title>
        <authorList>
            <person name="Lian X."/>
        </authorList>
    </citation>
    <scope>NUCLEOTIDE SEQUENCE [LARGE SCALE GENOMIC DNA]</scope>
    <source>
        <strain evidence="3">j3</strain>
    </source>
</reference>
<comment type="caution">
    <text evidence="2">The sequence shown here is derived from an EMBL/GenBank/DDBJ whole genome shotgun (WGS) entry which is preliminary data.</text>
</comment>